<evidence type="ECO:0000313" key="2">
    <source>
        <dbReference type="EMBL" id="KYH34418.1"/>
    </source>
</evidence>
<comment type="caution">
    <text evidence="2">The sequence shown here is derived from an EMBL/GenBank/DDBJ whole genome shotgun (WGS) entry which is preliminary data.</text>
</comment>
<sequence>MNVKYCLLNSDYKHIKYKEVSENLWKRKSLQITAAKEQKFAFQIMINCDTEVFCSLDKNNNISYKGLENKLRLNLKVDESLQQYFNISFLGYVKDDCGLIVSDPILNEPAIMLEKDISQMLWVEGIIPSSYDKDSIDIVIDVYSQYGYEDEKKETTIKVKLNIVNICLKSLKDYDFHLDLWQHPSNWARMYKTPLWSYKHFEIIENYIKELAQIGEKVITLIVSDFLWAGQSCYKIHKNASNLFEHNMVKIIKNKEGNIECNFDNLDKYIEICMKHGIDKEIAIFGILGNWAARDFGNPIKDYKDPIRLNYYDEKSDTFKYITSKCDLKRYLKLLFNHLEDKKLLDKVYIISDEPNNTEVYWECIDFINSASNNKKLKYKTALHDENFTNNCMHMVDQISLSLPLAISNMDKLKDEKNKSKTATWYVCCFPDKLNNFINSPLIESRLIGWFTYLFELDGFLRWDYAIWPNNPWENISYKYPAWKAGDMFFVYPGKDLNPVRSIRFENLRFGIQDHQLLKLLESKGLSKNIIEKKFLEKLLGKKAEMKAPDDRSVELNYSLDYNLYCDALTEIMKML</sequence>
<reference evidence="2 3" key="1">
    <citation type="submission" date="2016-02" db="EMBL/GenBank/DDBJ databases">
        <title>Genome sequence of Clostridium tepidiprofundi DSM 19306.</title>
        <authorList>
            <person name="Poehlein A."/>
            <person name="Daniel R."/>
        </authorList>
    </citation>
    <scope>NUCLEOTIDE SEQUENCE [LARGE SCALE GENOMIC DNA]</scope>
    <source>
        <strain evidence="2 3">DSM 19306</strain>
    </source>
</reference>
<dbReference type="InterPro" id="IPR025150">
    <property type="entry name" value="GH123_cat"/>
</dbReference>
<accession>A0A151B3C5</accession>
<proteinExistence type="predicted"/>
<dbReference type="Proteomes" id="UP000075531">
    <property type="component" value="Unassembled WGS sequence"/>
</dbReference>
<keyword evidence="3" id="KW-1185">Reference proteome</keyword>
<evidence type="ECO:0000259" key="1">
    <source>
        <dbReference type="Pfam" id="PF13320"/>
    </source>
</evidence>
<gene>
    <name evidence="2" type="ORF">CLTEP_16510</name>
</gene>
<name>A0A151B3C5_9CLOT</name>
<dbReference type="AlphaFoldDB" id="A0A151B3C5"/>
<dbReference type="RefSeq" id="WP_066825221.1">
    <property type="nucleotide sequence ID" value="NZ_LTBA01000017.1"/>
</dbReference>
<protein>
    <recommendedName>
        <fullName evidence="1">Glycoside hydrolase 123 catalytic domain-containing protein</fullName>
    </recommendedName>
</protein>
<dbReference type="PATRIC" id="fig|1121338.3.peg.1699"/>
<dbReference type="Pfam" id="PF13320">
    <property type="entry name" value="GH123_cat"/>
    <property type="match status" value="1"/>
</dbReference>
<dbReference type="EMBL" id="LTBA01000017">
    <property type="protein sequence ID" value="KYH34418.1"/>
    <property type="molecule type" value="Genomic_DNA"/>
</dbReference>
<organism evidence="2 3">
    <name type="scientific">Clostridium tepidiprofundi DSM 19306</name>
    <dbReference type="NCBI Taxonomy" id="1121338"/>
    <lineage>
        <taxon>Bacteria</taxon>
        <taxon>Bacillati</taxon>
        <taxon>Bacillota</taxon>
        <taxon>Clostridia</taxon>
        <taxon>Eubacteriales</taxon>
        <taxon>Clostridiaceae</taxon>
        <taxon>Clostridium</taxon>
    </lineage>
</organism>
<feature type="domain" description="Glycoside hydrolase 123 catalytic" evidence="1">
    <location>
        <begin position="181"/>
        <end position="521"/>
    </location>
</feature>
<dbReference type="OrthoDB" id="197680at2"/>
<dbReference type="STRING" id="1121338.CLTEP_16510"/>
<evidence type="ECO:0000313" key="3">
    <source>
        <dbReference type="Proteomes" id="UP000075531"/>
    </source>
</evidence>